<dbReference type="GeneID" id="93703180"/>
<gene>
    <name evidence="1" type="ORF">BEH_23160</name>
</gene>
<evidence type="ECO:0000313" key="1">
    <source>
        <dbReference type="EMBL" id="AKO94738.1"/>
    </source>
</evidence>
<dbReference type="Proteomes" id="UP000036202">
    <property type="component" value="Chromosome"/>
</dbReference>
<organism evidence="1 2">
    <name type="scientific">Priestia filamentosa</name>
    <dbReference type="NCBI Taxonomy" id="1402861"/>
    <lineage>
        <taxon>Bacteria</taxon>
        <taxon>Bacillati</taxon>
        <taxon>Bacillota</taxon>
        <taxon>Bacilli</taxon>
        <taxon>Bacillales</taxon>
        <taxon>Bacillaceae</taxon>
        <taxon>Priestia</taxon>
    </lineage>
</organism>
<protein>
    <submittedName>
        <fullName evidence="1">Uncharacterized protein</fullName>
    </submittedName>
</protein>
<dbReference type="OrthoDB" id="2720292at2"/>
<dbReference type="RefSeq" id="WP_040060286.1">
    <property type="nucleotide sequence ID" value="NZ_CP011974.1"/>
</dbReference>
<proteinExistence type="predicted"/>
<accession>A0A0H4L215</accession>
<dbReference type="PATRIC" id="fig|135735.6.peg.4870"/>
<dbReference type="AlphaFoldDB" id="A0A1X7FRL4"/>
<dbReference type="EMBL" id="CP011974">
    <property type="protein sequence ID" value="AKO94738.1"/>
    <property type="molecule type" value="Genomic_DNA"/>
</dbReference>
<keyword evidence="2" id="KW-1185">Reference proteome</keyword>
<sequence>MKIFTNALLVSVSASLLYIFIMFVAPMFLMMSGSSAFSSSPELFGHALYVLNIADQEFLSKATNLGLILSFMLGGVLYYGGHTLRNKRFHQSL</sequence>
<reference evidence="2" key="2">
    <citation type="submission" date="2015-06" db="EMBL/GenBank/DDBJ databases">
        <title>Genome Sequence of Bacillus endophyticus and Analysis of its Companion Mechanism in the Ketogulonigenium vulgare-Bacillus strain Consortium.</title>
        <authorList>
            <person name="Jia N."/>
            <person name="Du J."/>
            <person name="Ding M.-Z."/>
            <person name="Gao F."/>
            <person name="Yuan Y.-J."/>
        </authorList>
    </citation>
    <scope>NUCLEOTIDE SEQUENCE [LARGE SCALE GENOMIC DNA]</scope>
    <source>
        <strain evidence="2">Hbe603</strain>
    </source>
</reference>
<dbReference type="KEGG" id="beo:BEH_23160"/>
<reference evidence="1 2" key="1">
    <citation type="journal article" date="2015" name="PLoS ONE">
        <title>Genome Sequence of Bacillus endophyticus and Analysis of Its Companion Mechanism in the Ketogulonigenium vulgare-Bacillus Strain Consortium.</title>
        <authorList>
            <person name="Jia N."/>
            <person name="Du J."/>
            <person name="Ding M.Z."/>
            <person name="Gao F."/>
            <person name="Yuan Y.J."/>
        </authorList>
    </citation>
    <scope>NUCLEOTIDE SEQUENCE [LARGE SCALE GENOMIC DNA]</scope>
    <source>
        <strain evidence="1 2">Hbe603</strain>
    </source>
</reference>
<evidence type="ECO:0000313" key="2">
    <source>
        <dbReference type="Proteomes" id="UP000036202"/>
    </source>
</evidence>
<accession>A0A1X7FRL4</accession>
<name>A0A1X7FRL4_9BACI</name>